<evidence type="ECO:0000313" key="1">
    <source>
        <dbReference type="EMBL" id="MFC3812760.1"/>
    </source>
</evidence>
<dbReference type="RefSeq" id="WP_379839660.1">
    <property type="nucleotide sequence ID" value="NZ_JBHRYQ010000001.1"/>
</dbReference>
<reference evidence="2" key="1">
    <citation type="journal article" date="2019" name="Int. J. Syst. Evol. Microbiol.">
        <title>The Global Catalogue of Microorganisms (GCM) 10K type strain sequencing project: providing services to taxonomists for standard genome sequencing and annotation.</title>
        <authorList>
            <consortium name="The Broad Institute Genomics Platform"/>
            <consortium name="The Broad Institute Genome Sequencing Center for Infectious Disease"/>
            <person name="Wu L."/>
            <person name="Ma J."/>
        </authorList>
    </citation>
    <scope>NUCLEOTIDE SEQUENCE [LARGE SCALE GENOMIC DNA]</scope>
    <source>
        <strain evidence="2">CECT 7956</strain>
    </source>
</reference>
<dbReference type="EMBL" id="JBHRYQ010000001">
    <property type="protein sequence ID" value="MFC3812760.1"/>
    <property type="molecule type" value="Genomic_DNA"/>
</dbReference>
<dbReference type="PROSITE" id="PS51257">
    <property type="entry name" value="PROKAR_LIPOPROTEIN"/>
    <property type="match status" value="1"/>
</dbReference>
<sequence length="171" mass="19396">MKGFIGMILGLVFLSSCSKTSFNQFVTSDKTFEKPSLETFNVVLAQNQNDQIKELLVNSLISKGGILDNQRPDYLVFYKIYDSKVALKDLETFYDGNVEQIRATRKVTKGKSFLIQIMDAKTNKTFYRSIITGLPNSLSSTQFAHITEKSFKDFHIMNQGVFTNSVSYSIK</sequence>
<proteinExistence type="predicted"/>
<accession>A0ABV7Z0L5</accession>
<keyword evidence="2" id="KW-1185">Reference proteome</keyword>
<dbReference type="Proteomes" id="UP001595616">
    <property type="component" value="Unassembled WGS sequence"/>
</dbReference>
<evidence type="ECO:0008006" key="3">
    <source>
        <dbReference type="Google" id="ProtNLM"/>
    </source>
</evidence>
<name>A0ABV7Z0L5_9BACT</name>
<protein>
    <recommendedName>
        <fullName evidence="3">DUF4136 domain-containing protein</fullName>
    </recommendedName>
</protein>
<evidence type="ECO:0000313" key="2">
    <source>
        <dbReference type="Proteomes" id="UP001595616"/>
    </source>
</evidence>
<organism evidence="1 2">
    <name type="scientific">Lacihabitans lacunae</name>
    <dbReference type="NCBI Taxonomy" id="1028214"/>
    <lineage>
        <taxon>Bacteria</taxon>
        <taxon>Pseudomonadati</taxon>
        <taxon>Bacteroidota</taxon>
        <taxon>Cytophagia</taxon>
        <taxon>Cytophagales</taxon>
        <taxon>Leadbetterellaceae</taxon>
        <taxon>Lacihabitans</taxon>
    </lineage>
</organism>
<gene>
    <name evidence="1" type="ORF">ACFOOI_19005</name>
</gene>
<comment type="caution">
    <text evidence="1">The sequence shown here is derived from an EMBL/GenBank/DDBJ whole genome shotgun (WGS) entry which is preliminary data.</text>
</comment>